<dbReference type="Pfam" id="PF00497">
    <property type="entry name" value="SBP_bac_3"/>
    <property type="match status" value="1"/>
</dbReference>
<dbReference type="RefSeq" id="WP_058492754.1">
    <property type="nucleotide sequence ID" value="NZ_CBCRUR010000007.1"/>
</dbReference>
<dbReference type="OrthoDB" id="9768183at2"/>
<evidence type="ECO:0000256" key="4">
    <source>
        <dbReference type="RuleBase" id="RU003744"/>
    </source>
</evidence>
<evidence type="ECO:0000256" key="5">
    <source>
        <dbReference type="SAM" id="SignalP"/>
    </source>
</evidence>
<dbReference type="SMART" id="SM00062">
    <property type="entry name" value="PBPb"/>
    <property type="match status" value="1"/>
</dbReference>
<proteinExistence type="inferred from homology"/>
<dbReference type="SUPFAM" id="SSF53850">
    <property type="entry name" value="Periplasmic binding protein-like II"/>
    <property type="match status" value="1"/>
</dbReference>
<comment type="caution">
    <text evidence="8">The sequence shown here is derived from an EMBL/GenBank/DDBJ whole genome shotgun (WGS) entry which is preliminary data.</text>
</comment>
<dbReference type="AlphaFoldDB" id="A0A0W1AHH2"/>
<dbReference type="PANTHER" id="PTHR35936">
    <property type="entry name" value="MEMBRANE-BOUND LYTIC MUREIN TRANSGLYCOSYLASE F"/>
    <property type="match status" value="1"/>
</dbReference>
<feature type="chain" id="PRO_5006919790" evidence="5">
    <location>
        <begin position="22"/>
        <end position="249"/>
    </location>
</feature>
<gene>
    <name evidence="8" type="ORF">Lwor_0929</name>
</gene>
<keyword evidence="3 5" id="KW-0732">Signal</keyword>
<evidence type="ECO:0000256" key="1">
    <source>
        <dbReference type="ARBA" id="ARBA00004196"/>
    </source>
</evidence>
<dbReference type="GO" id="GO:0015276">
    <property type="term" value="F:ligand-gated monoatomic ion channel activity"/>
    <property type="evidence" value="ECO:0007669"/>
    <property type="project" value="InterPro"/>
</dbReference>
<evidence type="ECO:0000259" key="7">
    <source>
        <dbReference type="SMART" id="SM00079"/>
    </source>
</evidence>
<dbReference type="EMBL" id="LNZC01000009">
    <property type="protein sequence ID" value="KTD80686.1"/>
    <property type="molecule type" value="Genomic_DNA"/>
</dbReference>
<name>A0A0W1AHH2_9GAMM</name>
<feature type="domain" description="Solute-binding protein family 3/N-terminal" evidence="6">
    <location>
        <begin position="25"/>
        <end position="249"/>
    </location>
</feature>
<dbReference type="PATRIC" id="fig|45076.6.peg.1011"/>
<reference evidence="8 9" key="1">
    <citation type="submission" date="2015-11" db="EMBL/GenBank/DDBJ databases">
        <title>Genomic analysis of 38 Legionella species identifies large and diverse effector repertoires.</title>
        <authorList>
            <person name="Burstein D."/>
            <person name="Amaro F."/>
            <person name="Zusman T."/>
            <person name="Lifshitz Z."/>
            <person name="Cohen O."/>
            <person name="Gilbert J.A."/>
            <person name="Pupko T."/>
            <person name="Shuman H.A."/>
            <person name="Segal G."/>
        </authorList>
    </citation>
    <scope>NUCLEOTIDE SEQUENCE [LARGE SCALE GENOMIC DNA]</scope>
    <source>
        <strain evidence="8 9">ATCC 49508</strain>
    </source>
</reference>
<organism evidence="8 9">
    <name type="scientific">Legionella worsleiensis</name>
    <dbReference type="NCBI Taxonomy" id="45076"/>
    <lineage>
        <taxon>Bacteria</taxon>
        <taxon>Pseudomonadati</taxon>
        <taxon>Pseudomonadota</taxon>
        <taxon>Gammaproteobacteria</taxon>
        <taxon>Legionellales</taxon>
        <taxon>Legionellaceae</taxon>
        <taxon>Legionella</taxon>
    </lineage>
</organism>
<dbReference type="InterPro" id="IPR001638">
    <property type="entry name" value="Solute-binding_3/MltF_N"/>
</dbReference>
<evidence type="ECO:0000313" key="8">
    <source>
        <dbReference type="EMBL" id="KTD80686.1"/>
    </source>
</evidence>
<dbReference type="InterPro" id="IPR001320">
    <property type="entry name" value="Iontro_rcpt_C"/>
</dbReference>
<dbReference type="PROSITE" id="PS01039">
    <property type="entry name" value="SBP_BACTERIAL_3"/>
    <property type="match status" value="1"/>
</dbReference>
<dbReference type="STRING" id="45076.Lwor_0929"/>
<dbReference type="PANTHER" id="PTHR35936:SF19">
    <property type="entry name" value="AMINO-ACID-BINDING PROTEIN YXEM-RELATED"/>
    <property type="match status" value="1"/>
</dbReference>
<evidence type="ECO:0000313" key="9">
    <source>
        <dbReference type="Proteomes" id="UP000054662"/>
    </source>
</evidence>
<dbReference type="CDD" id="cd13622">
    <property type="entry name" value="PBP2_Arg_3"/>
    <property type="match status" value="1"/>
</dbReference>
<protein>
    <submittedName>
        <fullName evidence="8">Arginine ABC transporter substrate-binding protein</fullName>
    </submittedName>
</protein>
<keyword evidence="9" id="KW-1185">Reference proteome</keyword>
<evidence type="ECO:0000256" key="2">
    <source>
        <dbReference type="ARBA" id="ARBA00010333"/>
    </source>
</evidence>
<comment type="subcellular location">
    <subcellularLocation>
        <location evidence="1">Cell envelope</location>
    </subcellularLocation>
</comment>
<dbReference type="GO" id="GO:0030313">
    <property type="term" value="C:cell envelope"/>
    <property type="evidence" value="ECO:0007669"/>
    <property type="project" value="UniProtKB-SubCell"/>
</dbReference>
<sequence length="249" mass="28152">MNFFRHLTLIAFLLIMSPLHAEEEALNVGIDSFTPPFVMEGNKKEYYGFDIDLISSVCKIMNRTCTYVPMPFEDLLSAVENNKVDIAISSITITADRAKIVNFSTPYISSYSRFLTIHGDDAKEPFSLRLLKDKKIGVVVASVFKDQIKDMGIINPAVIEYPNTEVMLEDLRKGDIDFVLFDNPTALYWAANSSGAFHIVGKRYIYGYGLGLAVNKTNSDLLQAVNQALKQYEQSQEFKSSYSRYLTEF</sequence>
<dbReference type="GO" id="GO:0016020">
    <property type="term" value="C:membrane"/>
    <property type="evidence" value="ECO:0007669"/>
    <property type="project" value="InterPro"/>
</dbReference>
<feature type="domain" description="Ionotropic glutamate receptor C-terminal" evidence="7">
    <location>
        <begin position="25"/>
        <end position="240"/>
    </location>
</feature>
<dbReference type="Proteomes" id="UP000054662">
    <property type="component" value="Unassembled WGS sequence"/>
</dbReference>
<dbReference type="Gene3D" id="3.40.190.10">
    <property type="entry name" value="Periplasmic binding protein-like II"/>
    <property type="match status" value="2"/>
</dbReference>
<dbReference type="SMART" id="SM00079">
    <property type="entry name" value="PBPe"/>
    <property type="match status" value="1"/>
</dbReference>
<feature type="signal peptide" evidence="5">
    <location>
        <begin position="1"/>
        <end position="21"/>
    </location>
</feature>
<comment type="similarity">
    <text evidence="2 4">Belongs to the bacterial solute-binding protein 3 family.</text>
</comment>
<dbReference type="InterPro" id="IPR018313">
    <property type="entry name" value="SBP_3_CS"/>
</dbReference>
<evidence type="ECO:0000256" key="3">
    <source>
        <dbReference type="ARBA" id="ARBA00022729"/>
    </source>
</evidence>
<accession>A0A0W1AHH2</accession>
<evidence type="ECO:0000259" key="6">
    <source>
        <dbReference type="SMART" id="SM00062"/>
    </source>
</evidence>